<accession>A0A3P8BLT0</accession>
<reference evidence="14" key="2">
    <citation type="submission" date="2019-09" db="UniProtKB">
        <authorList>
            <consortium name="WormBaseParasite"/>
        </authorList>
    </citation>
    <scope>IDENTIFICATION</scope>
</reference>
<comment type="subcellular location">
    <subcellularLocation>
        <location evidence="1">Membrane</location>
    </subcellularLocation>
</comment>
<keyword evidence="5" id="KW-0378">Hydrolase</keyword>
<dbReference type="Gene3D" id="1.10.8.60">
    <property type="match status" value="1"/>
</dbReference>
<keyword evidence="13" id="KW-1185">Reference proteome</keyword>
<evidence type="ECO:0000256" key="10">
    <source>
        <dbReference type="ARBA" id="ARBA00048778"/>
    </source>
</evidence>
<dbReference type="PANTHER" id="PTHR23077">
    <property type="entry name" value="AAA-FAMILY ATPASE"/>
    <property type="match status" value="1"/>
</dbReference>
<name>A0A3P8BLT0_HELPZ</name>
<evidence type="ECO:0000313" key="12">
    <source>
        <dbReference type="EMBL" id="VDP10588.1"/>
    </source>
</evidence>
<feature type="domain" description="AAA+ ATPase" evidence="11">
    <location>
        <begin position="393"/>
        <end position="533"/>
    </location>
</feature>
<dbReference type="GO" id="GO:0016558">
    <property type="term" value="P:protein import into peroxisome matrix"/>
    <property type="evidence" value="ECO:0007669"/>
    <property type="project" value="TreeGrafter"/>
</dbReference>
<dbReference type="InterPro" id="IPR003959">
    <property type="entry name" value="ATPase_AAA_core"/>
</dbReference>
<organism evidence="12">
    <name type="scientific">Heligmosomoides polygyrus</name>
    <name type="common">Parasitic roundworm</name>
    <dbReference type="NCBI Taxonomy" id="6339"/>
    <lineage>
        <taxon>Eukaryota</taxon>
        <taxon>Metazoa</taxon>
        <taxon>Ecdysozoa</taxon>
        <taxon>Nematoda</taxon>
        <taxon>Chromadorea</taxon>
        <taxon>Rhabditida</taxon>
        <taxon>Rhabditina</taxon>
        <taxon>Rhabditomorpha</taxon>
        <taxon>Strongyloidea</taxon>
        <taxon>Heligmosomidae</taxon>
        <taxon>Heligmosomoides</taxon>
    </lineage>
</organism>
<comment type="catalytic activity">
    <reaction evidence="10">
        <text>ATP + H2O = ADP + phosphate + H(+)</text>
        <dbReference type="Rhea" id="RHEA:13065"/>
        <dbReference type="ChEBI" id="CHEBI:15377"/>
        <dbReference type="ChEBI" id="CHEBI:15378"/>
        <dbReference type="ChEBI" id="CHEBI:30616"/>
        <dbReference type="ChEBI" id="CHEBI:43474"/>
        <dbReference type="ChEBI" id="CHEBI:456216"/>
    </reaction>
    <physiologicalReaction direction="left-to-right" evidence="10">
        <dbReference type="Rhea" id="RHEA:13066"/>
    </physiologicalReaction>
</comment>
<dbReference type="SMART" id="SM00382">
    <property type="entry name" value="AAA"/>
    <property type="match status" value="2"/>
</dbReference>
<comment type="similarity">
    <text evidence="2">Belongs to the AAA ATPase family.</text>
</comment>
<evidence type="ECO:0000256" key="3">
    <source>
        <dbReference type="ARBA" id="ARBA00022593"/>
    </source>
</evidence>
<dbReference type="InterPro" id="IPR027417">
    <property type="entry name" value="P-loop_NTPase"/>
</dbReference>
<keyword evidence="7" id="KW-0472">Membrane</keyword>
<evidence type="ECO:0000256" key="9">
    <source>
        <dbReference type="ARBA" id="ARBA00034920"/>
    </source>
</evidence>
<evidence type="ECO:0000313" key="14">
    <source>
        <dbReference type="WBParaSite" id="HPBE_0001807601-mRNA-1"/>
    </source>
</evidence>
<dbReference type="Gene3D" id="3.40.50.300">
    <property type="entry name" value="P-loop containing nucleotide triphosphate hydrolases"/>
    <property type="match status" value="2"/>
</dbReference>
<dbReference type="GO" id="GO:0005778">
    <property type="term" value="C:peroxisomal membrane"/>
    <property type="evidence" value="ECO:0007669"/>
    <property type="project" value="TreeGrafter"/>
</dbReference>
<dbReference type="Proteomes" id="UP000050761">
    <property type="component" value="Unassembled WGS sequence"/>
</dbReference>
<dbReference type="SUPFAM" id="SSF52540">
    <property type="entry name" value="P-loop containing nucleoside triphosphate hydrolases"/>
    <property type="match status" value="2"/>
</dbReference>
<keyword evidence="4" id="KW-0547">Nucleotide-binding</keyword>
<evidence type="ECO:0000256" key="6">
    <source>
        <dbReference type="ARBA" id="ARBA00022840"/>
    </source>
</evidence>
<proteinExistence type="inferred from homology"/>
<dbReference type="GO" id="GO:0005829">
    <property type="term" value="C:cytosol"/>
    <property type="evidence" value="ECO:0007669"/>
    <property type="project" value="TreeGrafter"/>
</dbReference>
<dbReference type="WBParaSite" id="HPBE_0001807601-mRNA-1">
    <property type="protein sequence ID" value="HPBE_0001807601-mRNA-1"/>
    <property type="gene ID" value="HPBE_0001807601"/>
</dbReference>
<dbReference type="PANTHER" id="PTHR23077:SF9">
    <property type="entry name" value="PEROXISOMAL ATPASE PEX6"/>
    <property type="match status" value="1"/>
</dbReference>
<dbReference type="GO" id="GO:0016887">
    <property type="term" value="F:ATP hydrolysis activity"/>
    <property type="evidence" value="ECO:0007669"/>
    <property type="project" value="InterPro"/>
</dbReference>
<evidence type="ECO:0000256" key="7">
    <source>
        <dbReference type="ARBA" id="ARBA00023136"/>
    </source>
</evidence>
<evidence type="ECO:0000256" key="5">
    <source>
        <dbReference type="ARBA" id="ARBA00022801"/>
    </source>
</evidence>
<evidence type="ECO:0000259" key="11">
    <source>
        <dbReference type="SMART" id="SM00382"/>
    </source>
</evidence>
<dbReference type="GO" id="GO:0005524">
    <property type="term" value="F:ATP binding"/>
    <property type="evidence" value="ECO:0007669"/>
    <property type="project" value="UniProtKB-KW"/>
</dbReference>
<sequence length="580" mass="64711">MWNLLYPRGSYGVDVFCDDSPCVADVTTTIYQIASVNDYLPYAARAKAPVIPPSMDALVERMRNVCLAHETWRLRDGRQEDDLPIGFLLQYRSGRSANEAYRFLQETRSKPPHGRHASIGITYRKFDNDDKSLEDSRRTGRPHKDKDKVDEKPLVFLLSGASGSGKRLLSSHLAVETHRNLVEFSCFDLWSENVSQSEAKLRSAFEKGKSCQPAIVHLTSVDVLGKDSTTNTVGESIVQPRISFLFLTNVLRQRFFLPVRIFQVQQLSSSFRSLALYNFIIESLDEDDRRRFFSSTLPPDLAQHAAKRTAGFVIAELADLLKDVDFLLHTEAADGVNVSYIERAIDKRNTSFAHAVGAPKIPSVSWDDVGGFEDTKQLITESIDSVLHGGAVRRSGIMLFGPPGCGKTLIAKAVATEFKIAFLSVKGPELLNKYVGQSEENVRKVFERARQASPCIIFFDELDSLVPNRGRSGDSGGVMDRIVSQLIAELDSLHNTPRVKVFVMAATNRADLIDPALMTSGRFDKVVHVAPGADVESKAKILKAVSRKINLAADVDLREVVLLHFMFLSYRGLRNYIQRK</sequence>
<dbReference type="EMBL" id="UZAH01030445">
    <property type="protein sequence ID" value="VDP10588.1"/>
    <property type="molecule type" value="Genomic_DNA"/>
</dbReference>
<feature type="domain" description="AAA+ ATPase" evidence="11">
    <location>
        <begin position="152"/>
        <end position="271"/>
    </location>
</feature>
<evidence type="ECO:0000256" key="8">
    <source>
        <dbReference type="ARBA" id="ARBA00034811"/>
    </source>
</evidence>
<protein>
    <recommendedName>
        <fullName evidence="8">Peroxisomal ATPase PEX6</fullName>
    </recommendedName>
    <alternativeName>
        <fullName evidence="9">Peroxin-6</fullName>
    </alternativeName>
</protein>
<evidence type="ECO:0000313" key="13">
    <source>
        <dbReference type="Proteomes" id="UP000050761"/>
    </source>
</evidence>
<dbReference type="InterPro" id="IPR050168">
    <property type="entry name" value="AAA_ATPase_domain"/>
</dbReference>
<dbReference type="FunFam" id="3.40.50.300:FF:000109">
    <property type="entry name" value="Peroxisomal biogenesis factor 6"/>
    <property type="match status" value="1"/>
</dbReference>
<gene>
    <name evidence="12" type="ORF">HPBE_LOCUS18075</name>
</gene>
<keyword evidence="3" id="KW-0962">Peroxisome biogenesis</keyword>
<evidence type="ECO:0000256" key="1">
    <source>
        <dbReference type="ARBA" id="ARBA00004370"/>
    </source>
</evidence>
<dbReference type="OrthoDB" id="2187at2759"/>
<reference evidence="12 13" key="1">
    <citation type="submission" date="2018-11" db="EMBL/GenBank/DDBJ databases">
        <authorList>
            <consortium name="Pathogen Informatics"/>
        </authorList>
    </citation>
    <scope>NUCLEOTIDE SEQUENCE [LARGE SCALE GENOMIC DNA]</scope>
</reference>
<evidence type="ECO:0000256" key="4">
    <source>
        <dbReference type="ARBA" id="ARBA00022741"/>
    </source>
</evidence>
<dbReference type="AlphaFoldDB" id="A0A3P8BLT0"/>
<keyword evidence="6" id="KW-0067">ATP-binding</keyword>
<dbReference type="InterPro" id="IPR003593">
    <property type="entry name" value="AAA+_ATPase"/>
</dbReference>
<dbReference type="Pfam" id="PF00004">
    <property type="entry name" value="AAA"/>
    <property type="match status" value="2"/>
</dbReference>
<evidence type="ECO:0000256" key="2">
    <source>
        <dbReference type="ARBA" id="ARBA00006914"/>
    </source>
</evidence>